<evidence type="ECO:0000313" key="2">
    <source>
        <dbReference type="EMBL" id="OAT80801.1"/>
    </source>
</evidence>
<feature type="domain" description="NodB homology" evidence="1">
    <location>
        <begin position="1"/>
        <end position="155"/>
    </location>
</feature>
<keyword evidence="3" id="KW-1185">Reference proteome</keyword>
<comment type="caution">
    <text evidence="2">The sequence shown here is derived from an EMBL/GenBank/DDBJ whole genome shotgun (WGS) entry which is preliminary data.</text>
</comment>
<name>A0A1B7LCY6_9FIRM</name>
<dbReference type="InterPro" id="IPR002509">
    <property type="entry name" value="NODB_dom"/>
</dbReference>
<sequence length="175" mass="19604">MLKMMQQYHLPVTAFLIEEAAQKHLDYWRAFLSAGGDIEDHTFSHPKLTALSPAAMAEQIDRPVDYYRALGTRPVLLRPPYGDYNRTVCQAAYAGGIEDVVMWNAVMANGSLQTYNGRPLQPGDIILLHWDPGLNEQLTKLLTILKRQQLGVADLRTALTDPGNLKVASLDKFRP</sequence>
<dbReference type="Proteomes" id="UP000078532">
    <property type="component" value="Unassembled WGS sequence"/>
</dbReference>
<organism evidence="2 3">
    <name type="scientific">Desulfotomaculum copahuensis</name>
    <dbReference type="NCBI Taxonomy" id="1838280"/>
    <lineage>
        <taxon>Bacteria</taxon>
        <taxon>Bacillati</taxon>
        <taxon>Bacillota</taxon>
        <taxon>Clostridia</taxon>
        <taxon>Eubacteriales</taxon>
        <taxon>Desulfotomaculaceae</taxon>
        <taxon>Desulfotomaculum</taxon>
    </lineage>
</organism>
<dbReference type="SUPFAM" id="SSF88713">
    <property type="entry name" value="Glycoside hydrolase/deacetylase"/>
    <property type="match status" value="1"/>
</dbReference>
<proteinExistence type="predicted"/>
<dbReference type="AlphaFoldDB" id="A0A1B7LCY6"/>
<dbReference type="Gene3D" id="3.20.20.370">
    <property type="entry name" value="Glycoside hydrolase/deacetylase"/>
    <property type="match status" value="1"/>
</dbReference>
<dbReference type="GO" id="GO:0016810">
    <property type="term" value="F:hydrolase activity, acting on carbon-nitrogen (but not peptide) bonds"/>
    <property type="evidence" value="ECO:0007669"/>
    <property type="project" value="InterPro"/>
</dbReference>
<dbReference type="PANTHER" id="PTHR10587">
    <property type="entry name" value="GLYCOSYL TRANSFERASE-RELATED"/>
    <property type="match status" value="1"/>
</dbReference>
<dbReference type="InterPro" id="IPR050248">
    <property type="entry name" value="Polysacc_deacetylase_ArnD"/>
</dbReference>
<dbReference type="STRING" id="1838280.A6M21_12475"/>
<evidence type="ECO:0000313" key="3">
    <source>
        <dbReference type="Proteomes" id="UP000078532"/>
    </source>
</evidence>
<dbReference type="EMBL" id="LYVF01000172">
    <property type="protein sequence ID" value="OAT80801.1"/>
    <property type="molecule type" value="Genomic_DNA"/>
</dbReference>
<protein>
    <recommendedName>
        <fullName evidence="1">NodB homology domain-containing protein</fullName>
    </recommendedName>
</protein>
<dbReference type="PANTHER" id="PTHR10587:SF134">
    <property type="entry name" value="SECRETED PROTEIN"/>
    <property type="match status" value="1"/>
</dbReference>
<accession>A0A1B7LCY6</accession>
<gene>
    <name evidence="2" type="ORF">A6M21_12475</name>
</gene>
<dbReference type="PROSITE" id="PS51677">
    <property type="entry name" value="NODB"/>
    <property type="match status" value="1"/>
</dbReference>
<reference evidence="2 3" key="1">
    <citation type="submission" date="2016-04" db="EMBL/GenBank/DDBJ databases">
        <authorList>
            <person name="Evans L.H."/>
            <person name="Alamgir A."/>
            <person name="Owens N."/>
            <person name="Weber N.D."/>
            <person name="Virtaneva K."/>
            <person name="Barbian K."/>
            <person name="Babar A."/>
            <person name="Rosenke K."/>
        </authorList>
    </citation>
    <scope>NUCLEOTIDE SEQUENCE [LARGE SCALE GENOMIC DNA]</scope>
    <source>
        <strain evidence="2 3">LMa1</strain>
    </source>
</reference>
<dbReference type="CDD" id="cd10917">
    <property type="entry name" value="CE4_NodB_like_6s_7s"/>
    <property type="match status" value="1"/>
</dbReference>
<dbReference type="GO" id="GO:0005975">
    <property type="term" value="P:carbohydrate metabolic process"/>
    <property type="evidence" value="ECO:0007669"/>
    <property type="project" value="InterPro"/>
</dbReference>
<dbReference type="Pfam" id="PF01522">
    <property type="entry name" value="Polysacc_deac_1"/>
    <property type="match status" value="1"/>
</dbReference>
<evidence type="ECO:0000259" key="1">
    <source>
        <dbReference type="PROSITE" id="PS51677"/>
    </source>
</evidence>
<dbReference type="InterPro" id="IPR011330">
    <property type="entry name" value="Glyco_hydro/deAcase_b/a-brl"/>
</dbReference>